<keyword evidence="5" id="KW-0819">tRNA processing</keyword>
<feature type="domain" description="tRNA/rRNA methyltransferase SpoU type" evidence="6">
    <location>
        <begin position="7"/>
        <end position="157"/>
    </location>
</feature>
<organism evidence="7 8">
    <name type="scientific">Tichowtungia aerotolerans</name>
    <dbReference type="NCBI Taxonomy" id="2697043"/>
    <lineage>
        <taxon>Bacteria</taxon>
        <taxon>Pseudomonadati</taxon>
        <taxon>Kiritimatiellota</taxon>
        <taxon>Tichowtungiia</taxon>
        <taxon>Tichowtungiales</taxon>
        <taxon>Tichowtungiaceae</taxon>
        <taxon>Tichowtungia</taxon>
    </lineage>
</organism>
<evidence type="ECO:0000256" key="1">
    <source>
        <dbReference type="ARBA" id="ARBA00007228"/>
    </source>
</evidence>
<comment type="catalytic activity">
    <reaction evidence="5">
        <text>uridine(32) in tRNA + S-adenosyl-L-methionine = 2'-O-methyluridine(32) in tRNA + S-adenosyl-L-homocysteine + H(+)</text>
        <dbReference type="Rhea" id="RHEA:42936"/>
        <dbReference type="Rhea" id="RHEA-COMP:10107"/>
        <dbReference type="Rhea" id="RHEA-COMP:10290"/>
        <dbReference type="ChEBI" id="CHEBI:15378"/>
        <dbReference type="ChEBI" id="CHEBI:57856"/>
        <dbReference type="ChEBI" id="CHEBI:59789"/>
        <dbReference type="ChEBI" id="CHEBI:65315"/>
        <dbReference type="ChEBI" id="CHEBI:74478"/>
        <dbReference type="EC" id="2.1.1.200"/>
    </reaction>
</comment>
<dbReference type="InterPro" id="IPR004384">
    <property type="entry name" value="RNA_MeTrfase_TrmJ/LasT"/>
</dbReference>
<dbReference type="PIRSF" id="PIRSF004808">
    <property type="entry name" value="LasT"/>
    <property type="match status" value="1"/>
</dbReference>
<comment type="catalytic activity">
    <reaction evidence="5">
        <text>cytidine(32) in tRNA + S-adenosyl-L-methionine = 2'-O-methylcytidine(32) in tRNA + S-adenosyl-L-homocysteine + H(+)</text>
        <dbReference type="Rhea" id="RHEA:42932"/>
        <dbReference type="Rhea" id="RHEA-COMP:10288"/>
        <dbReference type="Rhea" id="RHEA-COMP:10289"/>
        <dbReference type="ChEBI" id="CHEBI:15378"/>
        <dbReference type="ChEBI" id="CHEBI:57856"/>
        <dbReference type="ChEBI" id="CHEBI:59789"/>
        <dbReference type="ChEBI" id="CHEBI:74495"/>
        <dbReference type="ChEBI" id="CHEBI:82748"/>
        <dbReference type="EC" id="2.1.1.200"/>
    </reaction>
</comment>
<proteinExistence type="inferred from homology"/>
<dbReference type="Proteomes" id="UP000464954">
    <property type="component" value="Chromosome"/>
</dbReference>
<evidence type="ECO:0000256" key="4">
    <source>
        <dbReference type="ARBA" id="ARBA00022691"/>
    </source>
</evidence>
<dbReference type="InterPro" id="IPR001537">
    <property type="entry name" value="SpoU_MeTrfase"/>
</dbReference>
<keyword evidence="2 5" id="KW-0489">Methyltransferase</keyword>
<evidence type="ECO:0000313" key="8">
    <source>
        <dbReference type="Proteomes" id="UP000464954"/>
    </source>
</evidence>
<comment type="function">
    <text evidence="5">Catalyzes the formation of 2'O-methylated cytidine (Cm32) or 2'O-methylated uridine (Um32) at position 32 in tRNA.</text>
</comment>
<evidence type="ECO:0000256" key="3">
    <source>
        <dbReference type="ARBA" id="ARBA00022679"/>
    </source>
</evidence>
<name>A0A6P1M053_9BACT</name>
<dbReference type="GO" id="GO:0003723">
    <property type="term" value="F:RNA binding"/>
    <property type="evidence" value="ECO:0007669"/>
    <property type="project" value="InterPro"/>
</dbReference>
<dbReference type="AlphaFoldDB" id="A0A6P1M053"/>
<dbReference type="Gene3D" id="3.40.1280.10">
    <property type="match status" value="1"/>
</dbReference>
<dbReference type="EMBL" id="CP047593">
    <property type="protein sequence ID" value="QHI68179.1"/>
    <property type="molecule type" value="Genomic_DNA"/>
</dbReference>
<keyword evidence="8" id="KW-1185">Reference proteome</keyword>
<dbReference type="EC" id="2.1.1.200" evidence="5"/>
<keyword evidence="5" id="KW-0963">Cytoplasm</keyword>
<comment type="subunit">
    <text evidence="5">Homodimer.</text>
</comment>
<sequence length="251" mass="28198">MNALKNIRIVLVEPQSSGNIGSVCRAMMNMGITDLAVINPHDRHDWDEARRLSCHADTLLDARKTFQTLEEAIGDCTVVAGTSARTGLYRDHGLLPREAAPILLDSAAHHQTALVFGREDTGLTKEELALCTHIINIPSSEIYRSLNLSHAVMVCCYELFLLSGNPSYRPPEERSPEADVAMRERVYARWQEMMLATEFCPPEKLEHMMLGVRRIFNRGKLTDNDARILLGLAQQSLWVCDQWKKAAPDKS</sequence>
<evidence type="ECO:0000256" key="2">
    <source>
        <dbReference type="ARBA" id="ARBA00022603"/>
    </source>
</evidence>
<gene>
    <name evidence="5" type="primary">trmJ</name>
    <name evidence="7" type="ORF">GT409_01510</name>
</gene>
<dbReference type="InterPro" id="IPR029026">
    <property type="entry name" value="tRNA_m1G_MTases_N"/>
</dbReference>
<evidence type="ECO:0000313" key="7">
    <source>
        <dbReference type="EMBL" id="QHI68179.1"/>
    </source>
</evidence>
<dbReference type="GO" id="GO:0002128">
    <property type="term" value="P:tRNA nucleoside ribose methylation"/>
    <property type="evidence" value="ECO:0007669"/>
    <property type="project" value="TreeGrafter"/>
</dbReference>
<comment type="subcellular location">
    <subcellularLocation>
        <location evidence="5">Cytoplasm</location>
    </subcellularLocation>
</comment>
<dbReference type="PANTHER" id="PTHR42786:SF2">
    <property type="entry name" value="TRNA (CYTIDINE_URIDINE-2'-O-)-METHYLTRANSFERASE TRMJ"/>
    <property type="match status" value="1"/>
</dbReference>
<dbReference type="PANTHER" id="PTHR42786">
    <property type="entry name" value="TRNA/RRNA METHYLTRANSFERASE"/>
    <property type="match status" value="1"/>
</dbReference>
<dbReference type="RefSeq" id="WP_160626237.1">
    <property type="nucleotide sequence ID" value="NZ_CP047593.1"/>
</dbReference>
<evidence type="ECO:0000259" key="6">
    <source>
        <dbReference type="Pfam" id="PF00588"/>
    </source>
</evidence>
<dbReference type="CDD" id="cd18093">
    <property type="entry name" value="SpoU-like_TrmJ"/>
    <property type="match status" value="1"/>
</dbReference>
<accession>A0A6P1M053</accession>
<dbReference type="SUPFAM" id="SSF75217">
    <property type="entry name" value="alpha/beta knot"/>
    <property type="match status" value="1"/>
</dbReference>
<dbReference type="GO" id="GO:0160206">
    <property type="term" value="F:tRNA (cytidine(32)/uridine(32)-2'-O)-methyltransferase activity"/>
    <property type="evidence" value="ECO:0007669"/>
    <property type="project" value="UniProtKB-EC"/>
</dbReference>
<comment type="similarity">
    <text evidence="1">Belongs to the class IV-like SAM-binding methyltransferase superfamily. RNA methyltransferase TrmH family.</text>
</comment>
<dbReference type="KEGG" id="taer:GT409_01510"/>
<protein>
    <recommendedName>
        <fullName evidence="5">tRNA (cytidine/uridine-2'-O-)-methyltransferase TrmJ</fullName>
        <ecNumber evidence="5">2.1.1.200</ecNumber>
    </recommendedName>
    <alternativeName>
        <fullName evidence="5">tRNA (cytidine(32)/uridine(32)-2'-O)-methyltransferase</fullName>
    </alternativeName>
    <alternativeName>
        <fullName evidence="5">tRNA Cm32/Um32 methyltransferase</fullName>
    </alternativeName>
</protein>
<keyword evidence="4 5" id="KW-0949">S-adenosyl-L-methionine</keyword>
<dbReference type="Gene3D" id="1.10.8.590">
    <property type="match status" value="1"/>
</dbReference>
<evidence type="ECO:0000256" key="5">
    <source>
        <dbReference type="RuleBase" id="RU362024"/>
    </source>
</evidence>
<dbReference type="InterPro" id="IPR029028">
    <property type="entry name" value="Alpha/beta_knot_MTases"/>
</dbReference>
<reference evidence="7 8" key="1">
    <citation type="submission" date="2020-01" db="EMBL/GenBank/DDBJ databases">
        <title>Ponticoccus aerotolerans gen. nov., sp. nov., an anaerobic bacterium and proposal of Ponticoccusceae fam. nov., Ponticoccusles ord. nov. and Ponticoccuse classis nov. in the phylum Kiritimatiellaeota.</title>
        <authorList>
            <person name="Zhou L.Y."/>
            <person name="Du Z.J."/>
        </authorList>
    </citation>
    <scope>NUCLEOTIDE SEQUENCE [LARGE SCALE GENOMIC DNA]</scope>
    <source>
        <strain evidence="7 8">S-5007</strain>
    </source>
</reference>
<dbReference type="NCBIfam" id="TIGR00050">
    <property type="entry name" value="rRNA_methyl_1"/>
    <property type="match status" value="1"/>
</dbReference>
<keyword evidence="3 7" id="KW-0808">Transferase</keyword>
<dbReference type="GO" id="GO:0005829">
    <property type="term" value="C:cytosol"/>
    <property type="evidence" value="ECO:0007669"/>
    <property type="project" value="TreeGrafter"/>
</dbReference>
<dbReference type="Pfam" id="PF00588">
    <property type="entry name" value="SpoU_methylase"/>
    <property type="match status" value="1"/>
</dbReference>